<dbReference type="PROSITE" id="PS51891">
    <property type="entry name" value="CENP_V_GFA"/>
    <property type="match status" value="1"/>
</dbReference>
<comment type="caution">
    <text evidence="5">The sequence shown here is derived from an EMBL/GenBank/DDBJ whole genome shotgun (WGS) entry which is preliminary data.</text>
</comment>
<proteinExistence type="inferred from homology"/>
<evidence type="ECO:0000256" key="1">
    <source>
        <dbReference type="ARBA" id="ARBA00005495"/>
    </source>
</evidence>
<keyword evidence="3" id="KW-0862">Zinc</keyword>
<organism evidence="5 6">
    <name type="scientific">Apiospora saccharicola</name>
    <dbReference type="NCBI Taxonomy" id="335842"/>
    <lineage>
        <taxon>Eukaryota</taxon>
        <taxon>Fungi</taxon>
        <taxon>Dikarya</taxon>
        <taxon>Ascomycota</taxon>
        <taxon>Pezizomycotina</taxon>
        <taxon>Sordariomycetes</taxon>
        <taxon>Xylariomycetidae</taxon>
        <taxon>Amphisphaeriales</taxon>
        <taxon>Apiosporaceae</taxon>
        <taxon>Apiospora</taxon>
    </lineage>
</organism>
<protein>
    <submittedName>
        <fullName evidence="5">Glutathione-dependent formaldehyde-activating enzyme</fullName>
    </submittedName>
</protein>
<evidence type="ECO:0000313" key="6">
    <source>
        <dbReference type="Proteomes" id="UP001446871"/>
    </source>
</evidence>
<evidence type="ECO:0000256" key="2">
    <source>
        <dbReference type="ARBA" id="ARBA00022723"/>
    </source>
</evidence>
<sequence>MIGLKLLKLANTYRTDITAVHSLRGQPATESSTDRGPPYTFSCHCGSVKATLNVALKDQEVKEDNCSRCVRTRYIGVYPTEEEVNIPPSSWEKSFTYTGTYGGGAHYCKTCGVFVFSEVAGPLSRSLTI</sequence>
<reference evidence="5 6" key="1">
    <citation type="submission" date="2023-01" db="EMBL/GenBank/DDBJ databases">
        <title>Analysis of 21 Apiospora genomes using comparative genomics revels a genus with tremendous synthesis potential of carbohydrate active enzymes and secondary metabolites.</title>
        <authorList>
            <person name="Sorensen T."/>
        </authorList>
    </citation>
    <scope>NUCLEOTIDE SEQUENCE [LARGE SCALE GENOMIC DNA]</scope>
    <source>
        <strain evidence="5 6">CBS 83171</strain>
    </source>
</reference>
<dbReference type="SUPFAM" id="SSF51316">
    <property type="entry name" value="Mss4-like"/>
    <property type="match status" value="1"/>
</dbReference>
<evidence type="ECO:0000259" key="4">
    <source>
        <dbReference type="PROSITE" id="PS51891"/>
    </source>
</evidence>
<gene>
    <name evidence="5" type="ORF">PG996_010585</name>
</gene>
<dbReference type="InterPro" id="IPR011057">
    <property type="entry name" value="Mss4-like_sf"/>
</dbReference>
<comment type="similarity">
    <text evidence="1">Belongs to the Gfa family.</text>
</comment>
<evidence type="ECO:0000313" key="5">
    <source>
        <dbReference type="EMBL" id="KAK8060655.1"/>
    </source>
</evidence>
<keyword evidence="2" id="KW-0479">Metal-binding</keyword>
<feature type="domain" description="CENP-V/GFA" evidence="4">
    <location>
        <begin position="39"/>
        <end position="129"/>
    </location>
</feature>
<dbReference type="Gene3D" id="2.170.150.70">
    <property type="match status" value="1"/>
</dbReference>
<dbReference type="InterPro" id="IPR006913">
    <property type="entry name" value="CENP-V/GFA"/>
</dbReference>
<name>A0ABR1UP03_9PEZI</name>
<dbReference type="EMBL" id="JAQQWM010000006">
    <property type="protein sequence ID" value="KAK8060655.1"/>
    <property type="molecule type" value="Genomic_DNA"/>
</dbReference>
<accession>A0ABR1UP03</accession>
<keyword evidence="6" id="KW-1185">Reference proteome</keyword>
<evidence type="ECO:0000256" key="3">
    <source>
        <dbReference type="ARBA" id="ARBA00022833"/>
    </source>
</evidence>
<dbReference type="Proteomes" id="UP001446871">
    <property type="component" value="Unassembled WGS sequence"/>
</dbReference>